<dbReference type="EMBL" id="BSPG01000153">
    <property type="protein sequence ID" value="GLS47140.1"/>
    <property type="molecule type" value="Genomic_DNA"/>
</dbReference>
<feature type="domain" description="Reverse transcriptase Ty1/copia-type" evidence="1">
    <location>
        <begin position="3"/>
        <end position="46"/>
    </location>
</feature>
<name>A0ABQ6DF08_9HYPH</name>
<evidence type="ECO:0000259" key="1">
    <source>
        <dbReference type="Pfam" id="PF07727"/>
    </source>
</evidence>
<reference evidence="3" key="1">
    <citation type="journal article" date="2019" name="Int. J. Syst. Evol. Microbiol.">
        <title>The Global Catalogue of Microorganisms (GCM) 10K type strain sequencing project: providing services to taxonomists for standard genome sequencing and annotation.</title>
        <authorList>
            <consortium name="The Broad Institute Genomics Platform"/>
            <consortium name="The Broad Institute Genome Sequencing Center for Infectious Disease"/>
            <person name="Wu L."/>
            <person name="Ma J."/>
        </authorList>
    </citation>
    <scope>NUCLEOTIDE SEQUENCE [LARGE SCALE GENOMIC DNA]</scope>
    <source>
        <strain evidence="3">NBRC 107710</strain>
    </source>
</reference>
<evidence type="ECO:0000313" key="3">
    <source>
        <dbReference type="Proteomes" id="UP001156881"/>
    </source>
</evidence>
<dbReference type="Pfam" id="PF07727">
    <property type="entry name" value="RVT_2"/>
    <property type="match status" value="1"/>
</dbReference>
<gene>
    <name evidence="2" type="ORF">GCM10007884_51490</name>
</gene>
<evidence type="ECO:0000313" key="2">
    <source>
        <dbReference type="EMBL" id="GLS47140.1"/>
    </source>
</evidence>
<dbReference type="Proteomes" id="UP001156881">
    <property type="component" value="Unassembled WGS sequence"/>
</dbReference>
<organism evidence="2 3">
    <name type="scientific">Methylobacterium brachythecii</name>
    <dbReference type="NCBI Taxonomy" id="1176177"/>
    <lineage>
        <taxon>Bacteria</taxon>
        <taxon>Pseudomonadati</taxon>
        <taxon>Pseudomonadota</taxon>
        <taxon>Alphaproteobacteria</taxon>
        <taxon>Hyphomicrobiales</taxon>
        <taxon>Methylobacteriaceae</taxon>
        <taxon>Methylobacterium</taxon>
    </lineage>
</organism>
<comment type="caution">
    <text evidence="2">The sequence shown here is derived from an EMBL/GenBank/DDBJ whole genome shotgun (WGS) entry which is preliminary data.</text>
</comment>
<protein>
    <recommendedName>
        <fullName evidence="1">Reverse transcriptase Ty1/copia-type domain-containing protein</fullName>
    </recommendedName>
</protein>
<accession>A0ABQ6DF08</accession>
<proteinExistence type="predicted"/>
<sequence>MALQQHLASEFEMKDLGALKYFLGIEVSRSGQGIFLSQRKYILDLLTET</sequence>
<keyword evidence="3" id="KW-1185">Reference proteome</keyword>
<dbReference type="InterPro" id="IPR013103">
    <property type="entry name" value="RVT_2"/>
</dbReference>